<feature type="compositionally biased region" description="Basic and acidic residues" evidence="12">
    <location>
        <begin position="252"/>
        <end position="273"/>
    </location>
</feature>
<feature type="compositionally biased region" description="Polar residues" evidence="12">
    <location>
        <begin position="612"/>
        <end position="624"/>
    </location>
</feature>
<evidence type="ECO:0000256" key="8">
    <source>
        <dbReference type="ARBA" id="ARBA00023125"/>
    </source>
</evidence>
<feature type="domain" description="C2H2-type" evidence="13">
    <location>
        <begin position="1589"/>
        <end position="1616"/>
    </location>
</feature>
<feature type="domain" description="C2H2-type" evidence="13">
    <location>
        <begin position="2101"/>
        <end position="2129"/>
    </location>
</feature>
<evidence type="ECO:0000256" key="10">
    <source>
        <dbReference type="ARBA" id="ARBA00023242"/>
    </source>
</evidence>
<feature type="compositionally biased region" description="Basic and acidic residues" evidence="12">
    <location>
        <begin position="828"/>
        <end position="842"/>
    </location>
</feature>
<feature type="domain" description="C2H2-type" evidence="13">
    <location>
        <begin position="2848"/>
        <end position="2876"/>
    </location>
</feature>
<evidence type="ECO:0000313" key="15">
    <source>
        <dbReference type="Proteomes" id="UP000646548"/>
    </source>
</evidence>
<comment type="caution">
    <text evidence="14">The sequence shown here is derived from an EMBL/GenBank/DDBJ whole genome shotgun (WGS) entry which is preliminary data.</text>
</comment>
<organism evidence="14 15">
    <name type="scientific">Oryzias melastigma</name>
    <name type="common">Marine medaka</name>
    <dbReference type="NCBI Taxonomy" id="30732"/>
    <lineage>
        <taxon>Eukaryota</taxon>
        <taxon>Metazoa</taxon>
        <taxon>Chordata</taxon>
        <taxon>Craniata</taxon>
        <taxon>Vertebrata</taxon>
        <taxon>Euteleostomi</taxon>
        <taxon>Actinopterygii</taxon>
        <taxon>Neopterygii</taxon>
        <taxon>Teleostei</taxon>
        <taxon>Neoteleostei</taxon>
        <taxon>Acanthomorphata</taxon>
        <taxon>Ovalentaria</taxon>
        <taxon>Atherinomorphae</taxon>
        <taxon>Beloniformes</taxon>
        <taxon>Adrianichthyidae</taxon>
        <taxon>Oryziinae</taxon>
        <taxon>Oryzias</taxon>
    </lineage>
</organism>
<feature type="domain" description="C2H2-type" evidence="13">
    <location>
        <begin position="1725"/>
        <end position="1752"/>
    </location>
</feature>
<dbReference type="Gene3D" id="3.30.160.60">
    <property type="entry name" value="Classic Zinc Finger"/>
    <property type="match status" value="22"/>
</dbReference>
<feature type="compositionally biased region" description="Polar residues" evidence="12">
    <location>
        <begin position="2437"/>
        <end position="2458"/>
    </location>
</feature>
<feature type="domain" description="C2H2-type" evidence="13">
    <location>
        <begin position="1999"/>
        <end position="2026"/>
    </location>
</feature>
<feature type="domain" description="C2H2-type" evidence="13">
    <location>
        <begin position="2506"/>
        <end position="2533"/>
    </location>
</feature>
<feature type="compositionally biased region" description="Basic and acidic residues" evidence="12">
    <location>
        <begin position="2267"/>
        <end position="2276"/>
    </location>
</feature>
<dbReference type="FunFam" id="3.30.160.60:FF:002343">
    <property type="entry name" value="Zinc finger protein 33A"/>
    <property type="match status" value="1"/>
</dbReference>
<feature type="compositionally biased region" description="Polar residues" evidence="12">
    <location>
        <begin position="631"/>
        <end position="640"/>
    </location>
</feature>
<evidence type="ECO:0000256" key="2">
    <source>
        <dbReference type="ARBA" id="ARBA00006991"/>
    </source>
</evidence>
<feature type="region of interest" description="Disordered" evidence="12">
    <location>
        <begin position="1641"/>
        <end position="1704"/>
    </location>
</feature>
<dbReference type="InterPro" id="IPR013087">
    <property type="entry name" value="Znf_C2H2_type"/>
</dbReference>
<feature type="domain" description="C2H2-type" evidence="13">
    <location>
        <begin position="1439"/>
        <end position="1466"/>
    </location>
</feature>
<dbReference type="Pfam" id="PF00096">
    <property type="entry name" value="zf-C2H2"/>
    <property type="match status" value="8"/>
</dbReference>
<feature type="compositionally biased region" description="Polar residues" evidence="12">
    <location>
        <begin position="332"/>
        <end position="341"/>
    </location>
</feature>
<keyword evidence="5 11" id="KW-0863">Zinc-finger</keyword>
<keyword evidence="9" id="KW-0804">Transcription</keyword>
<feature type="compositionally biased region" description="Polar residues" evidence="12">
    <location>
        <begin position="2617"/>
        <end position="2628"/>
    </location>
</feature>
<dbReference type="GO" id="GO:0008270">
    <property type="term" value="F:zinc ion binding"/>
    <property type="evidence" value="ECO:0007669"/>
    <property type="project" value="UniProtKB-KW"/>
</dbReference>
<sequence>MAHGWDSYLPSLQPRSSNPGTVRRTGQESEGAFSQPSEKYIGHHNFSSTVPAQETPAQNSNLNTNYYHHSSNDDANMDCVYQRYCEESQWLAGEEKMEKTYMQRCGNSSFPDFAGDGLLTSITSSSFEPDVQGLKQDCKIIAASRLGNYSNVNSSSDLDPSETRPSCKFMPGNRFLKPKPHDHLKFSSSDCRFSGSSSMIYQNDSLCTGLSGAEKSFSLNMTPGENLIACEQNDIKFNKMVKDNAGCYQFKPDAEHNDDQNNEEAKRDSKEDTNSNFSMAQNFPGDGISHCPATIESKEFASAPLAALDHGLDHIDQTILNEVTDGSGRFGKQNSSSSQDRNVAKEIEDKSQVPERQKKESSLSETEIPEEKKMPTTNCTDCSFEKKDANDDTKEIKKDTSEFVSSPPIKQMSCKDTLHELTVLPLNCKKNNFESSLQLSDHQSSESVSHNNRHSSSSDNLGDHFAENLLGTCLELKKQNTDIHFHHDSRRKIAKETEKKDLTPDMHCSVPGVESSSCDKDMRCVDTHVRSGLQSHVSDTHSNDQLHKELSAKLTPGPGSSSHSVTVDLPSRGKGSEDSEDSAVSKDSSTQSNHSSPEISISSAETVEKQRSNTSPDGAYSRTTALGDIPSGSSAENSNSVQHCQDSCLQLNSSKMNAHLCLEKKMGSPKTNDPDSSLNTVGPSDTCDNPFLDPNNPELCLPTDTLPTDINICQEKQSESDDISSDEWNTDNLNLKSKSKLCSQPNPPNTDVHSHFEKDPTASNSKMSTTVLEEISVQPGMSEEENDPGKMNSIMVPHSSNVDIGSLSERECSSPTEKSSSSLVPDQCKSEHKAPLEQEPPIPHEDIFENARESFKELDCFTVDQSAPYLLYGEPLSRESSSCDADETNAALDQCRNISVSRSEEDNMDPTKIPTLQLKSSSQIRKKLHPIVLLNVSDSVDNSDSSYQCADCQHTTQNVDHLIEHHCRCHSGLSFEFCTCCSAYLMKNEQRRKHICTVTGQTYQSSYSTPEKKKKRTLGRHKCNQCNVVFSKLLEYVKHMRAHTGKTPYMCNACGTYFAQPGCLQRHLSIPGRCKPHKLIQTKPDAVVIKTETESEIEVTQNIPHERMKECYIKLIDISKRNLCHICGKNFASAKKVKKHIYAVHKRKKVQILLKDTTTNDICENTEKVDNDTSKKYQCPLCPRAFKFIFNRSRHLRECATNAIIGGKGKSGDKYVCPLCKIHFSSTSNRAKHLKEICLRRCIIQLSKEKTMELQEDKCEIPQENNMKPQSKENLKRKQLPSRLPSYKCKYCPAVFFHPSGQYRHHKKHEQFKLTGKIIKYRNSMSYTMSKPEAPSDAPADEGAGQSQTTVESTSPVSCRFCEKDFSSLKLLKQHQRCHRGERPYRCLECRKQFKQRAHLIGHKKIHQKRIQCTVCRKILPTIGELIQHRQEHLKRGPLKCPDCDLEFQYPAFLLRHVKAHENKDKKPCKAENEASTKPLESLETVEKLEAKQEQCFFCDEMFNDALTLRKHWHIHISKSSSNQCPYCNTKIRHRHNLMRHMVRHIGEKLLSCTSCGKRFNREKSLKLHAQTCLKPVSAQSENETKKHFKCSFCPRSFLKKDRWKNHLTGHKRNTLHFCSNCKQYFGGNKISSHLKECGEQAERGEHAERAERKERAERGEYAERAERRERGEHAERRERTERGERVERAVDNKLPPPNLTGSSEVFQSVHQKATVADPPKTFHYTCPYCEQKYRFKSIFLRHLVAHTGVQPYPCMYCPERFRSRTLCLQHEAFCGGANKEGLPKPKADGATKMDSVKETSLKPHPDNENQYKCKFCTKTFMKARNLRRHILTHNEVNPYRCKACDSCFSRYDHLKVHQACCKGIKTRLEIRIPKIKLEDIGKGWQANIEKREPINQNSFDCEVCMRSFACQSKLSRHFTMFHAVKPFKCTRCGSAFSHEKTLRHHLKMKKCTRPKEGPNSLFPLGACRPTSNEKGQLHKVKTRLLMRLQPFANKKLKYVCSFCPRAFKNSWQLQIHIRLHTGEKPYPCEYCGERFIRKDYVKRHQVKCRQTCQQKKALCDKCGGFFAQSNLTNHKKGCRIKPGSPAVSHQSKSQSPPKGFSCAYCSSRFLLFSQLQEHFLSTHKVETMKEQVSAPPLQQLLSNIPNIKEEPIDEGYEGELNNASSSLCKVEPAPTPVTAKQWVCHKCNLTFTNKAGLSGHQRVHRTGQPFKCKICCRGFWNKTQLRNHFRKCKPVPVHFALKDSNLEIKNEPQMESDSEVLPSVSRKGDLEEKSPESTTVASKVKNVSYQCSECDESFTDGLMLISHLEDHGRREQEIKFNACMECGQRFSNPALLVKHMKLHGISKNYSCTICSQTFFTLSHLERHKSSHEIKKQFPCRLCKSSFWTRPLLCEHYTKVHEDVVFKCQFCNKAYAVKKSLSRHYKKWHTQELRNLAGSTPNKGPIEQPSSSRVSTTGESDEDDLNGSDSNSDTAPYFPCHVCGKTFPTSESLEDHQLCHLGEKPHECSECGKCFFQASQLQQHQRMHKSEFQCQICGRGFVTLFAMRNHKHSHGKNRPHRCPKCELSFPGHIQLAEHMSTHREESFPCDICNKVFQSKSSRAEHRKSHSRSRDCPSPSTSVGESSQSKNTIAFTTVYKYRCGICRERFRDPEELSEHGCMKAVERHYPCTECNKHFLHASHLKKHRNTHHPSPPQKEYTCNQCNNSYSSSEHFSAHLRSHVEAADENTTEKSSNAFKCPVCHQWFTGATELIHHFSTHPDVMSETEKIRLHPTESKQRHLTPTAKYECMECGESFVGGDSFRHHHCTQKQMPAAEKLFVKNPSHHSEEEEDEDEEEEEVDVTGEDLFKCFGCTMHFSSKSALLEHQNKQHPNGKKFRCEKCGKTFAKKIYLRRHERRHQKNETVHPTVEHTD</sequence>
<dbReference type="FunFam" id="3.30.160.60:FF:000006">
    <property type="entry name" value="Zinc finger protein 184 (Kruppel-like)"/>
    <property type="match status" value="1"/>
</dbReference>
<feature type="domain" description="C2H2-type" evidence="13">
    <location>
        <begin position="2877"/>
        <end position="2904"/>
    </location>
</feature>
<feature type="compositionally biased region" description="Low complexity" evidence="12">
    <location>
        <begin position="813"/>
        <end position="822"/>
    </location>
</feature>
<feature type="region of interest" description="Disordered" evidence="12">
    <location>
        <begin position="437"/>
        <end position="460"/>
    </location>
</feature>
<dbReference type="InterPro" id="IPR036236">
    <property type="entry name" value="Znf_C2H2_sf"/>
</dbReference>
<feature type="domain" description="C2H2-type" evidence="13">
    <location>
        <begin position="2560"/>
        <end position="2587"/>
    </location>
</feature>
<feature type="domain" description="C2H2-type" evidence="13">
    <location>
        <begin position="1357"/>
        <end position="1384"/>
    </location>
</feature>
<feature type="domain" description="C2H2-type" evidence="13">
    <location>
        <begin position="2350"/>
        <end position="2377"/>
    </location>
</feature>
<evidence type="ECO:0000256" key="5">
    <source>
        <dbReference type="ARBA" id="ARBA00022771"/>
    </source>
</evidence>
<feature type="domain" description="C2H2-type" evidence="13">
    <location>
        <begin position="2211"/>
        <end position="2244"/>
    </location>
</feature>
<feature type="domain" description="C2H2-type" evidence="13">
    <location>
        <begin position="1840"/>
        <end position="1867"/>
    </location>
</feature>
<feature type="domain" description="C2H2-type" evidence="13">
    <location>
        <begin position="2183"/>
        <end position="2210"/>
    </location>
</feature>
<feature type="domain" description="C2H2-type" evidence="13">
    <location>
        <begin position="1021"/>
        <end position="1048"/>
    </location>
</feature>
<proteinExistence type="inferred from homology"/>
<feature type="domain" description="C2H2-type" evidence="13">
    <location>
        <begin position="2478"/>
        <end position="2505"/>
    </location>
</feature>
<dbReference type="SMART" id="SM00355">
    <property type="entry name" value="ZnF_C2H2"/>
    <property type="match status" value="43"/>
</dbReference>
<feature type="domain" description="C2H2-type" evidence="13">
    <location>
        <begin position="1812"/>
        <end position="1839"/>
    </location>
</feature>
<feature type="domain" description="C2H2-type" evidence="13">
    <location>
        <begin position="2668"/>
        <end position="2695"/>
    </location>
</feature>
<feature type="compositionally biased region" description="Basic and acidic residues" evidence="12">
    <location>
        <begin position="1641"/>
        <end position="1692"/>
    </location>
</feature>
<evidence type="ECO:0000256" key="6">
    <source>
        <dbReference type="ARBA" id="ARBA00022833"/>
    </source>
</evidence>
<feature type="domain" description="C2H2-type" evidence="13">
    <location>
        <begin position="1551"/>
        <end position="1572"/>
    </location>
</feature>
<feature type="domain" description="C2H2-type" evidence="13">
    <location>
        <begin position="2406"/>
        <end position="2434"/>
    </location>
</feature>
<feature type="compositionally biased region" description="Basic and acidic residues" evidence="12">
    <location>
        <begin position="342"/>
        <end position="362"/>
    </location>
</feature>
<feature type="domain" description="C2H2-type" evidence="13">
    <location>
        <begin position="1523"/>
        <end position="1550"/>
    </location>
</feature>
<evidence type="ECO:0000256" key="7">
    <source>
        <dbReference type="ARBA" id="ARBA00023015"/>
    </source>
</evidence>
<feature type="domain" description="C2H2-type" evidence="13">
    <location>
        <begin position="2027"/>
        <end position="2056"/>
    </location>
</feature>
<feature type="region of interest" description="Disordered" evidence="12">
    <location>
        <begin position="1"/>
        <end position="68"/>
    </location>
</feature>
<evidence type="ECO:0000313" key="14">
    <source>
        <dbReference type="EMBL" id="KAF6739899.1"/>
    </source>
</evidence>
<feature type="domain" description="C2H2-type" evidence="13">
    <location>
        <begin position="1411"/>
        <end position="1438"/>
    </location>
</feature>
<feature type="domain" description="C2H2-type" evidence="13">
    <location>
        <begin position="2290"/>
        <end position="2317"/>
    </location>
</feature>
<feature type="domain" description="C2H2-type" evidence="13">
    <location>
        <begin position="1122"/>
        <end position="1150"/>
    </location>
</feature>
<feature type="region of interest" description="Disordered" evidence="12">
    <location>
        <begin position="737"/>
        <end position="767"/>
    </location>
</feature>
<evidence type="ECO:0000256" key="1">
    <source>
        <dbReference type="ARBA" id="ARBA00004123"/>
    </source>
</evidence>
<feature type="region of interest" description="Disordered" evidence="12">
    <location>
        <begin position="2251"/>
        <end position="2278"/>
    </location>
</feature>
<evidence type="ECO:0000259" key="13">
    <source>
        <dbReference type="PROSITE" id="PS50157"/>
    </source>
</evidence>
<feature type="region of interest" description="Disordered" evidence="12">
    <location>
        <begin position="1328"/>
        <end position="1351"/>
    </location>
</feature>
<evidence type="ECO:0000256" key="11">
    <source>
        <dbReference type="PROSITE-ProRule" id="PRU00042"/>
    </source>
</evidence>
<dbReference type="InterPro" id="IPR050826">
    <property type="entry name" value="Krueppel_C2H2_ZnFinger"/>
</dbReference>
<feature type="domain" description="C2H2-type" evidence="13">
    <location>
        <begin position="2737"/>
        <end position="2759"/>
    </location>
</feature>
<dbReference type="EMBL" id="WKFB01000002">
    <property type="protein sequence ID" value="KAF6739899.1"/>
    <property type="molecule type" value="Genomic_DNA"/>
</dbReference>
<dbReference type="GO" id="GO:0005634">
    <property type="term" value="C:nucleus"/>
    <property type="evidence" value="ECO:0007669"/>
    <property type="project" value="UniProtKB-SubCell"/>
</dbReference>
<feature type="domain" description="C2H2-type" evidence="13">
    <location>
        <begin position="1900"/>
        <end position="1924"/>
    </location>
</feature>
<keyword evidence="8" id="KW-0238">DNA-binding</keyword>
<protein>
    <submittedName>
        <fullName evidence="14">Zinc finger protein 208</fullName>
    </submittedName>
</protein>
<keyword evidence="10" id="KW-0539">Nucleus</keyword>
<evidence type="ECO:0000256" key="9">
    <source>
        <dbReference type="ARBA" id="ARBA00023163"/>
    </source>
</evidence>
<comment type="similarity">
    <text evidence="2">Belongs to the krueppel C2H2-type zinc-finger protein family.</text>
</comment>
<accession>A0A834L3D5</accession>
<feature type="region of interest" description="Disordered" evidence="12">
    <location>
        <begin position="2436"/>
        <end position="2472"/>
    </location>
</feature>
<keyword evidence="6" id="KW-0862">Zinc</keyword>
<keyword evidence="3" id="KW-0479">Metal-binding</keyword>
<dbReference type="FunFam" id="3.30.160.60:FF:000100">
    <property type="entry name" value="Zinc finger 45-like"/>
    <property type="match status" value="1"/>
</dbReference>
<feature type="compositionally biased region" description="Polar residues" evidence="12">
    <location>
        <begin position="45"/>
        <end position="68"/>
    </location>
</feature>
<evidence type="ECO:0000256" key="3">
    <source>
        <dbReference type="ARBA" id="ARBA00022723"/>
    </source>
</evidence>
<feature type="domain" description="C2H2-type" evidence="13">
    <location>
        <begin position="2532"/>
        <end position="2559"/>
    </location>
</feature>
<feature type="region of interest" description="Disordered" evidence="12">
    <location>
        <begin position="2602"/>
        <end position="2628"/>
    </location>
</feature>
<gene>
    <name evidence="14" type="ORF">FQA47_023931</name>
</gene>
<feature type="domain" description="C2H2-type" evidence="13">
    <location>
        <begin position="1385"/>
        <end position="1412"/>
    </location>
</feature>
<feature type="compositionally biased region" description="Low complexity" evidence="12">
    <location>
        <begin position="592"/>
        <end position="603"/>
    </location>
</feature>
<dbReference type="GO" id="GO:0003677">
    <property type="term" value="F:DNA binding"/>
    <property type="evidence" value="ECO:0007669"/>
    <property type="project" value="UniProtKB-KW"/>
</dbReference>
<feature type="domain" description="C2H2-type" evidence="13">
    <location>
        <begin position="1049"/>
        <end position="1076"/>
    </location>
</feature>
<feature type="domain" description="C2H2-type" evidence="13">
    <location>
        <begin position="1928"/>
        <end position="1955"/>
    </location>
</feature>
<dbReference type="PROSITE" id="PS00028">
    <property type="entry name" value="ZINC_FINGER_C2H2_1"/>
    <property type="match status" value="29"/>
</dbReference>
<keyword evidence="7" id="KW-0805">Transcription regulation</keyword>
<feature type="region of interest" description="Disordered" evidence="12">
    <location>
        <begin position="551"/>
        <end position="640"/>
    </location>
</feature>
<evidence type="ECO:0000256" key="4">
    <source>
        <dbReference type="ARBA" id="ARBA00022737"/>
    </source>
</evidence>
<feature type="region of interest" description="Disordered" evidence="12">
    <location>
        <begin position="251"/>
        <end position="291"/>
    </location>
</feature>
<evidence type="ECO:0000256" key="12">
    <source>
        <dbReference type="SAM" id="MobiDB-lite"/>
    </source>
</evidence>
<dbReference type="PANTHER" id="PTHR24377">
    <property type="entry name" value="IP01015P-RELATED"/>
    <property type="match status" value="1"/>
</dbReference>
<feature type="domain" description="C2H2-type" evidence="13">
    <location>
        <begin position="2587"/>
        <end position="2614"/>
    </location>
</feature>
<name>A0A834L3D5_ORYME</name>
<feature type="compositionally biased region" description="Low complexity" evidence="12">
    <location>
        <begin position="445"/>
        <end position="458"/>
    </location>
</feature>
<dbReference type="PROSITE" id="PS50157">
    <property type="entry name" value="ZINC_FINGER_C2H2_2"/>
    <property type="match status" value="35"/>
</dbReference>
<reference evidence="14" key="1">
    <citation type="journal article" name="BMC Genomics">
        <title>Long-read sequencing and de novo genome assembly of marine medaka (Oryzias melastigma).</title>
        <authorList>
            <person name="Liang P."/>
            <person name="Saqib H.S.A."/>
            <person name="Ni X."/>
            <person name="Shen Y."/>
        </authorList>
    </citation>
    <scope>NUCLEOTIDE SEQUENCE</scope>
    <source>
        <strain evidence="14">Bigg-433</strain>
    </source>
</reference>
<dbReference type="Proteomes" id="UP000646548">
    <property type="component" value="Unassembled WGS sequence"/>
</dbReference>
<keyword evidence="4" id="KW-0677">Repeat</keyword>
<feature type="domain" description="C2H2-type" evidence="13">
    <location>
        <begin position="1287"/>
        <end position="1314"/>
    </location>
</feature>
<feature type="region of interest" description="Disordered" evidence="12">
    <location>
        <begin position="324"/>
        <end position="385"/>
    </location>
</feature>
<comment type="subcellular location">
    <subcellularLocation>
        <location evidence="1">Nucleus</location>
    </subcellularLocation>
</comment>
<feature type="domain" description="C2H2-type" evidence="13">
    <location>
        <begin position="2322"/>
        <end position="2349"/>
    </location>
</feature>
<feature type="domain" description="C2H2-type" evidence="13">
    <location>
        <begin position="2699"/>
        <end position="2726"/>
    </location>
</feature>
<dbReference type="SUPFAM" id="SSF57667">
    <property type="entry name" value="beta-beta-alpha zinc fingers"/>
    <property type="match status" value="17"/>
</dbReference>
<feature type="region of interest" description="Disordered" evidence="12">
    <location>
        <begin position="798"/>
        <end position="842"/>
    </location>
</feature>